<dbReference type="InterPro" id="IPR011705">
    <property type="entry name" value="BACK"/>
</dbReference>
<gene>
    <name evidence="3" type="ORF">C1645_878103</name>
</gene>
<keyword evidence="4" id="KW-1185">Reference proteome</keyword>
<evidence type="ECO:0000313" key="4">
    <source>
        <dbReference type="Proteomes" id="UP000265703"/>
    </source>
</evidence>
<dbReference type="OrthoDB" id="2384430at2759"/>
<evidence type="ECO:0000256" key="1">
    <source>
        <dbReference type="ARBA" id="ARBA00038101"/>
    </source>
</evidence>
<dbReference type="Gene3D" id="1.25.40.10">
    <property type="entry name" value="Tetratricopeptide repeat domain"/>
    <property type="match status" value="2"/>
</dbReference>
<organism evidence="3 4">
    <name type="scientific">Glomus cerebriforme</name>
    <dbReference type="NCBI Taxonomy" id="658196"/>
    <lineage>
        <taxon>Eukaryota</taxon>
        <taxon>Fungi</taxon>
        <taxon>Fungi incertae sedis</taxon>
        <taxon>Mucoromycota</taxon>
        <taxon>Glomeromycotina</taxon>
        <taxon>Glomeromycetes</taxon>
        <taxon>Glomerales</taxon>
        <taxon>Glomeraceae</taxon>
        <taxon>Glomus</taxon>
    </lineage>
</organism>
<dbReference type="Pfam" id="PF07707">
    <property type="entry name" value="BACK"/>
    <property type="match status" value="1"/>
</dbReference>
<dbReference type="EMBL" id="QKYT01000313">
    <property type="protein sequence ID" value="RIA87327.1"/>
    <property type="molecule type" value="Genomic_DNA"/>
</dbReference>
<comment type="similarity">
    <text evidence="1">Belongs to the sel-1 family.</text>
</comment>
<dbReference type="SUPFAM" id="SSF81901">
    <property type="entry name" value="HCP-like"/>
    <property type="match status" value="2"/>
</dbReference>
<dbReference type="SMART" id="SM00671">
    <property type="entry name" value="SEL1"/>
    <property type="match status" value="7"/>
</dbReference>
<name>A0A397STP5_9GLOM</name>
<dbReference type="InterPro" id="IPR011333">
    <property type="entry name" value="SKP1/BTB/POZ_sf"/>
</dbReference>
<feature type="domain" description="BTB" evidence="2">
    <location>
        <begin position="24"/>
        <end position="97"/>
    </location>
</feature>
<dbReference type="PROSITE" id="PS50097">
    <property type="entry name" value="BTB"/>
    <property type="match status" value="1"/>
</dbReference>
<dbReference type="SMART" id="SM00225">
    <property type="entry name" value="BTB"/>
    <property type="match status" value="1"/>
</dbReference>
<sequence length="565" mass="65344">MVDNKLLQKLSQNLLEILDDDEYYDITIEVGNDPYVKIFRAHMVILNYRSPYLRRILSTNKKKNDETLINIKLPNISPETFNVILRYIYGGKLSLKEFDDLDIFKILIAANELSLQELISHLQSFLIKNKLSWMEQNFNLVYQTSFEIDSFSDLQKFCTEFITVKPHKIFNSSDFTSISENILISIIRHDNLQMSQVQVWEHVLKWGIAQNPELSSDPSSYSNEDFNTLKNTLKKCIPFMKFTKFTSKEFLNKVYPYKNIIPEELCDNLIKYFLDHDCSSYNIAVEKENSIALNTLGNLYENGEDVDLEKAIYWYSKAAEIGNDEAQYNLGRCYRFGIGVEKNEAKAFEYYKLSADQEYLNAQFQLGYCYDYGIGTGINKVKALELYRIAAEKGHIDAQKGLGILCKNKGIEKFIETYLEKVIYWYNNAAENGDNAAQYNLGWCHRFGVGVEKNEVKGFEYYKKSADQGYLNAQFSLGYLYDQGIGTEVNEAKAFEYYKIAAEKGHIFAQNNLGCLYKDGKGVVGVEKNEIKAFEYFKKSANQGYLNAQFNLDVVMKMELELRLI</sequence>
<evidence type="ECO:0000313" key="3">
    <source>
        <dbReference type="EMBL" id="RIA87327.1"/>
    </source>
</evidence>
<dbReference type="CDD" id="cd18186">
    <property type="entry name" value="BTB_POZ_ZBTB_KLHL-like"/>
    <property type="match status" value="1"/>
</dbReference>
<dbReference type="PANTHER" id="PTHR11102">
    <property type="entry name" value="SEL-1-LIKE PROTEIN"/>
    <property type="match status" value="1"/>
</dbReference>
<dbReference type="InterPro" id="IPR050767">
    <property type="entry name" value="Sel1_AlgK"/>
</dbReference>
<accession>A0A397STP5</accession>
<dbReference type="InterPro" id="IPR006597">
    <property type="entry name" value="Sel1-like"/>
</dbReference>
<dbReference type="InterPro" id="IPR000210">
    <property type="entry name" value="BTB/POZ_dom"/>
</dbReference>
<protein>
    <recommendedName>
        <fullName evidence="2">BTB domain-containing protein</fullName>
    </recommendedName>
</protein>
<reference evidence="3 4" key="1">
    <citation type="submission" date="2018-06" db="EMBL/GenBank/DDBJ databases">
        <title>Comparative genomics reveals the genomic features of Rhizophagus irregularis, R. cerebriforme, R. diaphanum and Gigaspora rosea, and their symbiotic lifestyle signature.</title>
        <authorList>
            <person name="Morin E."/>
            <person name="San Clemente H."/>
            <person name="Chen E.C.H."/>
            <person name="De La Providencia I."/>
            <person name="Hainaut M."/>
            <person name="Kuo A."/>
            <person name="Kohler A."/>
            <person name="Murat C."/>
            <person name="Tang N."/>
            <person name="Roy S."/>
            <person name="Loubradou J."/>
            <person name="Henrissat B."/>
            <person name="Grigoriev I.V."/>
            <person name="Corradi N."/>
            <person name="Roux C."/>
            <person name="Martin F.M."/>
        </authorList>
    </citation>
    <scope>NUCLEOTIDE SEQUENCE [LARGE SCALE GENOMIC DNA]</scope>
    <source>
        <strain evidence="3 4">DAOM 227022</strain>
    </source>
</reference>
<dbReference type="Gene3D" id="1.25.40.420">
    <property type="match status" value="1"/>
</dbReference>
<dbReference type="AlphaFoldDB" id="A0A397STP5"/>
<comment type="caution">
    <text evidence="3">The sequence shown here is derived from an EMBL/GenBank/DDBJ whole genome shotgun (WGS) entry which is preliminary data.</text>
</comment>
<proteinExistence type="inferred from homology"/>
<dbReference type="Pfam" id="PF08238">
    <property type="entry name" value="Sel1"/>
    <property type="match status" value="7"/>
</dbReference>
<dbReference type="Gene3D" id="3.30.710.10">
    <property type="entry name" value="Potassium Channel Kv1.1, Chain A"/>
    <property type="match status" value="1"/>
</dbReference>
<dbReference type="Proteomes" id="UP000265703">
    <property type="component" value="Unassembled WGS sequence"/>
</dbReference>
<dbReference type="PANTHER" id="PTHR11102:SF160">
    <property type="entry name" value="ERAD-ASSOCIATED E3 UBIQUITIN-PROTEIN LIGASE COMPONENT HRD3"/>
    <property type="match status" value="1"/>
</dbReference>
<evidence type="ECO:0000259" key="2">
    <source>
        <dbReference type="PROSITE" id="PS50097"/>
    </source>
</evidence>
<dbReference type="Pfam" id="PF00651">
    <property type="entry name" value="BTB"/>
    <property type="match status" value="1"/>
</dbReference>
<dbReference type="SUPFAM" id="SSF54695">
    <property type="entry name" value="POZ domain"/>
    <property type="match status" value="1"/>
</dbReference>
<dbReference type="InterPro" id="IPR011990">
    <property type="entry name" value="TPR-like_helical_dom_sf"/>
</dbReference>